<organism evidence="2 3">
    <name type="scientific">Candidatus Chlorohelix allophototropha</name>
    <dbReference type="NCBI Taxonomy" id="3003348"/>
    <lineage>
        <taxon>Bacteria</taxon>
        <taxon>Bacillati</taxon>
        <taxon>Chloroflexota</taxon>
        <taxon>Chloroflexia</taxon>
        <taxon>Candidatus Chloroheliales</taxon>
        <taxon>Candidatus Chloroheliaceae</taxon>
        <taxon>Candidatus Chlorohelix</taxon>
    </lineage>
</organism>
<protein>
    <submittedName>
        <fullName evidence="2">NrdH-redoxin</fullName>
    </submittedName>
</protein>
<reference evidence="2" key="1">
    <citation type="journal article" date="2024" name="Nature">
        <title>Anoxygenic phototroph of the Chloroflexota uses a type I reaction centre.</title>
        <authorList>
            <person name="Tsuji J.M."/>
            <person name="Shaw N.A."/>
            <person name="Nagashima S."/>
            <person name="Venkiteswaran J.J."/>
            <person name="Schiff S.L."/>
            <person name="Watanabe T."/>
            <person name="Fukui M."/>
            <person name="Hanada S."/>
            <person name="Tank M."/>
            <person name="Neufeld J.D."/>
        </authorList>
    </citation>
    <scope>NUCLEOTIDE SEQUENCE</scope>
    <source>
        <strain evidence="2">L227-S17</strain>
    </source>
</reference>
<accession>A0ABY9B747</accession>
<dbReference type="EMBL" id="CP128400">
    <property type="protein sequence ID" value="WJW68940.1"/>
    <property type="molecule type" value="Genomic_DNA"/>
</dbReference>
<dbReference type="PANTHER" id="PTHR34386:SF1">
    <property type="entry name" value="GLUTAREDOXIN-LIKE PROTEIN NRDH"/>
    <property type="match status" value="1"/>
</dbReference>
<evidence type="ECO:0000259" key="1">
    <source>
        <dbReference type="Pfam" id="PF00462"/>
    </source>
</evidence>
<dbReference type="InterPro" id="IPR051548">
    <property type="entry name" value="Grx-like_ET"/>
</dbReference>
<keyword evidence="3" id="KW-1185">Reference proteome</keyword>
<dbReference type="SUPFAM" id="SSF52833">
    <property type="entry name" value="Thioredoxin-like"/>
    <property type="match status" value="1"/>
</dbReference>
<evidence type="ECO:0000313" key="2">
    <source>
        <dbReference type="EMBL" id="WJW68940.1"/>
    </source>
</evidence>
<name>A0ABY9B747_9CHLR</name>
<dbReference type="Proteomes" id="UP001431572">
    <property type="component" value="Chromosome 2"/>
</dbReference>
<dbReference type="PROSITE" id="PS51354">
    <property type="entry name" value="GLUTAREDOXIN_2"/>
    <property type="match status" value="1"/>
</dbReference>
<dbReference type="InterPro" id="IPR002109">
    <property type="entry name" value="Glutaredoxin"/>
</dbReference>
<dbReference type="InterPro" id="IPR036249">
    <property type="entry name" value="Thioredoxin-like_sf"/>
</dbReference>
<dbReference type="PANTHER" id="PTHR34386">
    <property type="entry name" value="GLUTAREDOXIN"/>
    <property type="match status" value="1"/>
</dbReference>
<proteinExistence type="predicted"/>
<dbReference type="CDD" id="cd02976">
    <property type="entry name" value="NrdH"/>
    <property type="match status" value="1"/>
</dbReference>
<dbReference type="Gene3D" id="3.40.30.10">
    <property type="entry name" value="Glutaredoxin"/>
    <property type="match status" value="1"/>
</dbReference>
<dbReference type="Pfam" id="PF00462">
    <property type="entry name" value="Glutaredoxin"/>
    <property type="match status" value="1"/>
</dbReference>
<evidence type="ECO:0000313" key="3">
    <source>
        <dbReference type="Proteomes" id="UP001431572"/>
    </source>
</evidence>
<sequence length="87" mass="9785">MANNSENNQIVMYGTTMCSDCRRTKQFFEANKVSYKWVDLANDPDAVEFVLKHNNGMQSVPTIIFPDGSIMVEPSNKELAEKLAVLV</sequence>
<feature type="domain" description="Glutaredoxin" evidence="1">
    <location>
        <begin position="10"/>
        <end position="65"/>
    </location>
</feature>
<dbReference type="RefSeq" id="WP_341470844.1">
    <property type="nucleotide sequence ID" value="NZ_CP128400.1"/>
</dbReference>
<gene>
    <name evidence="2" type="ORF">OZ401_004562</name>
</gene>